<gene>
    <name evidence="2" type="ORF">SMAX5B_016761</name>
</gene>
<organism evidence="2 3">
    <name type="scientific">Scophthalmus maximus</name>
    <name type="common">Turbot</name>
    <name type="synonym">Psetta maxima</name>
    <dbReference type="NCBI Taxonomy" id="52904"/>
    <lineage>
        <taxon>Eukaryota</taxon>
        <taxon>Metazoa</taxon>
        <taxon>Chordata</taxon>
        <taxon>Craniata</taxon>
        <taxon>Vertebrata</taxon>
        <taxon>Euteleostomi</taxon>
        <taxon>Actinopterygii</taxon>
        <taxon>Neopterygii</taxon>
        <taxon>Teleostei</taxon>
        <taxon>Neoteleostei</taxon>
        <taxon>Acanthomorphata</taxon>
        <taxon>Carangaria</taxon>
        <taxon>Pleuronectiformes</taxon>
        <taxon>Pleuronectoidei</taxon>
        <taxon>Scophthalmidae</taxon>
        <taxon>Scophthalmus</taxon>
    </lineage>
</organism>
<evidence type="ECO:0000313" key="3">
    <source>
        <dbReference type="Proteomes" id="UP000246464"/>
    </source>
</evidence>
<feature type="compositionally biased region" description="Basic and acidic residues" evidence="1">
    <location>
        <begin position="15"/>
        <end position="29"/>
    </location>
</feature>
<keyword evidence="3" id="KW-1185">Reference proteome</keyword>
<name>A0A2U9C362_SCOMX</name>
<accession>A0A2U9C362</accession>
<proteinExistence type="predicted"/>
<dbReference type="Proteomes" id="UP000246464">
    <property type="component" value="Chromosome 12"/>
</dbReference>
<protein>
    <submittedName>
        <fullName evidence="2">Uncharacterized protein</fullName>
    </submittedName>
</protein>
<evidence type="ECO:0000313" key="2">
    <source>
        <dbReference type="EMBL" id="AWP10503.1"/>
    </source>
</evidence>
<sequence>MSAEYGGSIDSSGPMRERRSGRGDALRAQPEYKLRVSAAETQNLRSLSRNTDFSLKLLFSRSLTRDRHRDRKRDSGYFLLILDLLDYLTQVNMTLEEVVGSNSTDKK</sequence>
<dbReference type="AlphaFoldDB" id="A0A2U9C362"/>
<evidence type="ECO:0000256" key="1">
    <source>
        <dbReference type="SAM" id="MobiDB-lite"/>
    </source>
</evidence>
<reference evidence="2 3" key="1">
    <citation type="submission" date="2017-12" db="EMBL/GenBank/DDBJ databases">
        <title>Integrating genomic resources of turbot (Scophthalmus maximus) in depth evaluation of genetic and physical mapping variation across individuals.</title>
        <authorList>
            <person name="Martinez P."/>
        </authorList>
    </citation>
    <scope>NUCLEOTIDE SEQUENCE [LARGE SCALE GENOMIC DNA]</scope>
</reference>
<dbReference type="EMBL" id="CP026254">
    <property type="protein sequence ID" value="AWP10503.1"/>
    <property type="molecule type" value="Genomic_DNA"/>
</dbReference>
<feature type="region of interest" description="Disordered" evidence="1">
    <location>
        <begin position="1"/>
        <end position="29"/>
    </location>
</feature>